<dbReference type="InterPro" id="IPR052113">
    <property type="entry name" value="FYVE-type_Zinc_Finger"/>
</dbReference>
<evidence type="ECO:0000259" key="6">
    <source>
        <dbReference type="PROSITE" id="PS50178"/>
    </source>
</evidence>
<dbReference type="InterPro" id="IPR017455">
    <property type="entry name" value="Znf_FYVE-rel"/>
</dbReference>
<evidence type="ECO:0000256" key="4">
    <source>
        <dbReference type="PROSITE-ProRule" id="PRU00091"/>
    </source>
</evidence>
<dbReference type="InterPro" id="IPR000306">
    <property type="entry name" value="Znf_FYVE"/>
</dbReference>
<reference evidence="7" key="1">
    <citation type="submission" date="2023-03" db="EMBL/GenBank/DDBJ databases">
        <title>Mating type loci evolution in Malassezia.</title>
        <authorList>
            <person name="Coelho M.A."/>
        </authorList>
    </citation>
    <scope>NUCLEOTIDE SEQUENCE</scope>
    <source>
        <strain evidence="7">CBS 9557</strain>
    </source>
</reference>
<evidence type="ECO:0000313" key="8">
    <source>
        <dbReference type="Proteomes" id="UP001213623"/>
    </source>
</evidence>
<keyword evidence="3" id="KW-0862">Zinc</keyword>
<gene>
    <name evidence="7" type="ORF">MNAN1_001883</name>
</gene>
<dbReference type="Gene3D" id="3.30.40.10">
    <property type="entry name" value="Zinc/RING finger domain, C3HC4 (zinc finger)"/>
    <property type="match status" value="1"/>
</dbReference>
<evidence type="ECO:0000313" key="7">
    <source>
        <dbReference type="EMBL" id="WFD26894.1"/>
    </source>
</evidence>
<dbReference type="Proteomes" id="UP001213623">
    <property type="component" value="Chromosome 3"/>
</dbReference>
<dbReference type="SUPFAM" id="SSF57903">
    <property type="entry name" value="FYVE/PHD zinc finger"/>
    <property type="match status" value="1"/>
</dbReference>
<evidence type="ECO:0000256" key="5">
    <source>
        <dbReference type="SAM" id="MobiDB-lite"/>
    </source>
</evidence>
<dbReference type="InterPro" id="IPR013083">
    <property type="entry name" value="Znf_RING/FYVE/PHD"/>
</dbReference>
<dbReference type="SMART" id="SM00064">
    <property type="entry name" value="FYVE"/>
    <property type="match status" value="1"/>
</dbReference>
<evidence type="ECO:0000256" key="3">
    <source>
        <dbReference type="ARBA" id="ARBA00022833"/>
    </source>
</evidence>
<dbReference type="PROSITE" id="PS50178">
    <property type="entry name" value="ZF_FYVE"/>
    <property type="match status" value="1"/>
</dbReference>
<evidence type="ECO:0000256" key="1">
    <source>
        <dbReference type="ARBA" id="ARBA00022723"/>
    </source>
</evidence>
<sequence>MSLADGSLPPSPSASSEGSASFEERAQRIAAQSAGVWEVDSDVDACRRCGRRFTLFVRKHHCRRCGQIVCDACSSHRAVLQEGEFVIDPLLPEMLASELQHPTRVCDMCVATHGLASTPPRPPSLSRLAQLFRLDAPRPEPESEPMSRSSSTLTECPVCDCPLATLGTAEAREQHVAQCLEHAVRPGAAHRTHYLASNLAADSPLIGRECLICMEEFAPQDRVARLTCLCCYHFTWYSEL</sequence>
<name>A0AAF0ELS9_9BASI</name>
<accession>A0AAF0ELS9</accession>
<feature type="compositionally biased region" description="Low complexity" evidence="5">
    <location>
        <begin position="1"/>
        <end position="21"/>
    </location>
</feature>
<dbReference type="EMBL" id="CP119894">
    <property type="protein sequence ID" value="WFD26894.1"/>
    <property type="molecule type" value="Genomic_DNA"/>
</dbReference>
<dbReference type="InterPro" id="IPR011011">
    <property type="entry name" value="Znf_FYVE_PHD"/>
</dbReference>
<dbReference type="Pfam" id="PF01363">
    <property type="entry name" value="FYVE"/>
    <property type="match status" value="1"/>
</dbReference>
<dbReference type="GO" id="GO:0008270">
    <property type="term" value="F:zinc ion binding"/>
    <property type="evidence" value="ECO:0007669"/>
    <property type="project" value="UniProtKB-KW"/>
</dbReference>
<protein>
    <recommendedName>
        <fullName evidence="6">FYVE-type domain-containing protein</fullName>
    </recommendedName>
</protein>
<organism evidence="7 8">
    <name type="scientific">Malassezia nana</name>
    <dbReference type="NCBI Taxonomy" id="180528"/>
    <lineage>
        <taxon>Eukaryota</taxon>
        <taxon>Fungi</taxon>
        <taxon>Dikarya</taxon>
        <taxon>Basidiomycota</taxon>
        <taxon>Ustilaginomycotina</taxon>
        <taxon>Malasseziomycetes</taxon>
        <taxon>Malasseziales</taxon>
        <taxon>Malasseziaceae</taxon>
        <taxon>Malassezia</taxon>
    </lineage>
</organism>
<dbReference type="PANTHER" id="PTHR39490">
    <property type="entry name" value="ARRESTIN DOMAIN-CONTAINING PROTEIN D"/>
    <property type="match status" value="1"/>
</dbReference>
<keyword evidence="8" id="KW-1185">Reference proteome</keyword>
<proteinExistence type="predicted"/>
<feature type="domain" description="FYVE-type" evidence="6">
    <location>
        <begin position="40"/>
        <end position="114"/>
    </location>
</feature>
<keyword evidence="2 4" id="KW-0863">Zinc-finger</keyword>
<dbReference type="PANTHER" id="PTHR39490:SF8">
    <property type="entry name" value="ZINC FINGER FYVE DOMAIN-CONTAINING PROTEIN 21"/>
    <property type="match status" value="1"/>
</dbReference>
<dbReference type="AlphaFoldDB" id="A0AAF0ELS9"/>
<keyword evidence="1" id="KW-0479">Metal-binding</keyword>
<feature type="region of interest" description="Disordered" evidence="5">
    <location>
        <begin position="1"/>
        <end position="24"/>
    </location>
</feature>
<evidence type="ECO:0000256" key="2">
    <source>
        <dbReference type="ARBA" id="ARBA00022771"/>
    </source>
</evidence>